<gene>
    <name evidence="2" type="ORF">GLAREA_09045</name>
</gene>
<accession>S3DEQ7</accession>
<sequence length="1022" mass="113404">MPPRDGKSSASCCTSPVAELLPIFLGKGERETPSSQIEAGGLSKVENPLRGDRSDTEDEWDHIRSRKSTSTLNVVKQKIRKHLSPEFNLAKRRSISSVGTTEEEIERRAELRRLRHRRIKEELSNEASYDDDAKSIASITDGDTTLATAINTSWVPGDPIPVPHLLSSSQSYPVLPLRGLPSLEEQTDDDESCNESEDTSNTAPAIPPKSRNRKPRTVSRSLSSVTRRHSSPLLTKAEGSSASHETPQQPRKESLLPPIPSAPTLPPMRLPSIAEPPRSSWRLSFVSGKAGEDARRPSNEDQISTEMVTTRSTINGQPVLSRWLHGQGLRYSSNVIASLDEGNTTRFSLVSESRSCPVSNDIAGVDGGAEHQKTIAPLHEMGIHHRLFSAGTLHQSCSSPQLASWGSHHRGDSSMSNATDIIRKERGKFLRNTSNSAATSDDIPRSWGKFVHSKTSSFYSSTKNSSRPTPESSRFNLSSLLANSKVKPDMQNMSADDPAKNGTELTLATTSSDCSPQRLLVLSRQPRRPTPDDSSLLVSETESFREREAELSIVKARFASLESRRCPSTPVSSKFKEEFDLEPSIPESPIVRRPSKFSRLAKFAIRQHDGPAAGIDDTFGVPTTFAHSPSARKKSGAEEARGGAWGGTPRKKSKRPSKSADEVKTVLGGLAFMGNRRKKKKSTAGEENNGEDDDPKHMQELVMDSWEAEMAAIAGKAKAKSKNIVKKNKPTGPDLRYPSNWARFPSHTRHERSLSAGRPDKVQARDFGMKTVGNGEPTWYLHERKHHLYHYEGDDHSSHADDARKKGIFEKVHKILKEEIKNFENRGEPPEIEDTYGRRSSMNVPLETDFPELEILPMELRSAAQMEKEVLEQLAEQKRLQDLADTDMGTIDGSVDSGRAEVVGGISIADPKFYEDCVVTTTRQLSPDKIESRKGKFRTWAGKDFDTFKSLTSVSSGCGSGKRRRRELSLRKSTEDYHAELREMERVEREKVLSFAREVWGTRSDLRGKRDVIVSEVEVVDV</sequence>
<name>S3DEQ7_GLAL2</name>
<feature type="compositionally biased region" description="Acidic residues" evidence="1">
    <location>
        <begin position="185"/>
        <end position="198"/>
    </location>
</feature>
<reference evidence="2 3" key="1">
    <citation type="journal article" date="2013" name="BMC Genomics">
        <title>Genomics-driven discovery of the pneumocandin biosynthetic gene cluster in the fungus Glarea lozoyensis.</title>
        <authorList>
            <person name="Chen L."/>
            <person name="Yue Q."/>
            <person name="Zhang X."/>
            <person name="Xiang M."/>
            <person name="Wang C."/>
            <person name="Li S."/>
            <person name="Che Y."/>
            <person name="Ortiz-Lopez F.J."/>
            <person name="Bills G.F."/>
            <person name="Liu X."/>
            <person name="An Z."/>
        </authorList>
    </citation>
    <scope>NUCLEOTIDE SEQUENCE [LARGE SCALE GENOMIC DNA]</scope>
    <source>
        <strain evidence="3">ATCC 20868 / MF5171</strain>
    </source>
</reference>
<organism evidence="2 3">
    <name type="scientific">Glarea lozoyensis (strain ATCC 20868 / MF5171)</name>
    <dbReference type="NCBI Taxonomy" id="1116229"/>
    <lineage>
        <taxon>Eukaryota</taxon>
        <taxon>Fungi</taxon>
        <taxon>Dikarya</taxon>
        <taxon>Ascomycota</taxon>
        <taxon>Pezizomycotina</taxon>
        <taxon>Leotiomycetes</taxon>
        <taxon>Helotiales</taxon>
        <taxon>Helotiaceae</taxon>
        <taxon>Glarea</taxon>
    </lineage>
</organism>
<evidence type="ECO:0000313" key="2">
    <source>
        <dbReference type="EMBL" id="EPE36882.1"/>
    </source>
</evidence>
<dbReference type="eggNOG" id="ENOG502RJV1">
    <property type="taxonomic scope" value="Eukaryota"/>
</dbReference>
<feature type="compositionally biased region" description="Polar residues" evidence="1">
    <location>
        <begin position="238"/>
        <end position="249"/>
    </location>
</feature>
<dbReference type="EMBL" id="KE145352">
    <property type="protein sequence ID" value="EPE36882.1"/>
    <property type="molecule type" value="Genomic_DNA"/>
</dbReference>
<feature type="region of interest" description="Disordered" evidence="1">
    <location>
        <begin position="26"/>
        <end position="61"/>
    </location>
</feature>
<dbReference type="OrthoDB" id="3437384at2759"/>
<dbReference type="HOGENOM" id="CLU_275206_0_0_1"/>
<evidence type="ECO:0000313" key="3">
    <source>
        <dbReference type="Proteomes" id="UP000016922"/>
    </source>
</evidence>
<protein>
    <submittedName>
        <fullName evidence="2">Uncharacterized protein</fullName>
    </submittedName>
</protein>
<feature type="region of interest" description="Disordered" evidence="1">
    <location>
        <begin position="619"/>
        <end position="697"/>
    </location>
</feature>
<dbReference type="OMA" id="GREINYM"/>
<dbReference type="Proteomes" id="UP000016922">
    <property type="component" value="Unassembled WGS sequence"/>
</dbReference>
<feature type="region of interest" description="Disordered" evidence="1">
    <location>
        <begin position="184"/>
        <end position="276"/>
    </location>
</feature>
<dbReference type="RefSeq" id="XP_008076197.1">
    <property type="nucleotide sequence ID" value="XM_008078006.1"/>
</dbReference>
<proteinExistence type="predicted"/>
<evidence type="ECO:0000256" key="1">
    <source>
        <dbReference type="SAM" id="MobiDB-lite"/>
    </source>
</evidence>
<dbReference type="AlphaFoldDB" id="S3DEQ7"/>
<dbReference type="KEGG" id="glz:GLAREA_09045"/>
<keyword evidence="3" id="KW-1185">Reference proteome</keyword>
<feature type="compositionally biased region" description="Pro residues" evidence="1">
    <location>
        <begin position="257"/>
        <end position="269"/>
    </location>
</feature>
<dbReference type="GeneID" id="19468093"/>